<evidence type="ECO:0000256" key="4">
    <source>
        <dbReference type="ARBA" id="ARBA00022984"/>
    </source>
</evidence>
<dbReference type="GO" id="GO:0018104">
    <property type="term" value="P:peptidoglycan-protein cross-linking"/>
    <property type="evidence" value="ECO:0007669"/>
    <property type="project" value="TreeGrafter"/>
</dbReference>
<evidence type="ECO:0000256" key="2">
    <source>
        <dbReference type="ARBA" id="ARBA00022679"/>
    </source>
</evidence>
<dbReference type="SUPFAM" id="SSF141523">
    <property type="entry name" value="L,D-transpeptidase catalytic domain-like"/>
    <property type="match status" value="1"/>
</dbReference>
<evidence type="ECO:0000259" key="7">
    <source>
        <dbReference type="PROSITE" id="PS52029"/>
    </source>
</evidence>
<feature type="domain" description="L,D-TPase catalytic" evidence="7">
    <location>
        <begin position="164"/>
        <end position="322"/>
    </location>
</feature>
<dbReference type="GO" id="GO:0005576">
    <property type="term" value="C:extracellular region"/>
    <property type="evidence" value="ECO:0007669"/>
    <property type="project" value="TreeGrafter"/>
</dbReference>
<organism evidence="8 9">
    <name type="scientific">Aerophobetes bacterium</name>
    <dbReference type="NCBI Taxonomy" id="2030807"/>
    <lineage>
        <taxon>Bacteria</taxon>
        <taxon>Candidatus Aerophobota</taxon>
    </lineage>
</organism>
<dbReference type="GO" id="GO:0008360">
    <property type="term" value="P:regulation of cell shape"/>
    <property type="evidence" value="ECO:0007669"/>
    <property type="project" value="UniProtKB-UniRule"/>
</dbReference>
<evidence type="ECO:0000313" key="8">
    <source>
        <dbReference type="EMBL" id="PCI78172.1"/>
    </source>
</evidence>
<proteinExistence type="predicted"/>
<dbReference type="CDD" id="cd16913">
    <property type="entry name" value="YkuD_like"/>
    <property type="match status" value="1"/>
</dbReference>
<comment type="pathway">
    <text evidence="1 6">Cell wall biogenesis; peptidoglycan biosynthesis.</text>
</comment>
<comment type="caution">
    <text evidence="8">The sequence shown here is derived from an EMBL/GenBank/DDBJ whole genome shotgun (WGS) entry which is preliminary data.</text>
</comment>
<dbReference type="InterPro" id="IPR038063">
    <property type="entry name" value="Transpep_catalytic_dom"/>
</dbReference>
<keyword evidence="3 6" id="KW-0133">Cell shape</keyword>
<dbReference type="GO" id="GO:0071972">
    <property type="term" value="F:peptidoglycan L,D-transpeptidase activity"/>
    <property type="evidence" value="ECO:0007669"/>
    <property type="project" value="TreeGrafter"/>
</dbReference>
<dbReference type="PANTHER" id="PTHR30582">
    <property type="entry name" value="L,D-TRANSPEPTIDASE"/>
    <property type="match status" value="1"/>
</dbReference>
<evidence type="ECO:0000256" key="6">
    <source>
        <dbReference type="PROSITE-ProRule" id="PRU01373"/>
    </source>
</evidence>
<feature type="active site" description="Nucleophile" evidence="6">
    <location>
        <position position="297"/>
    </location>
</feature>
<protein>
    <submittedName>
        <fullName evidence="8">L,D-transpeptidase</fullName>
    </submittedName>
</protein>
<dbReference type="InterPro" id="IPR050979">
    <property type="entry name" value="LD-transpeptidase"/>
</dbReference>
<gene>
    <name evidence="8" type="ORF">COB21_01510</name>
</gene>
<feature type="active site" description="Proton donor/acceptor" evidence="6">
    <location>
        <position position="267"/>
    </location>
</feature>
<dbReference type="AlphaFoldDB" id="A0A2A4X683"/>
<evidence type="ECO:0000256" key="5">
    <source>
        <dbReference type="ARBA" id="ARBA00023316"/>
    </source>
</evidence>
<keyword evidence="4 6" id="KW-0573">Peptidoglycan synthesis</keyword>
<dbReference type="Pfam" id="PF03734">
    <property type="entry name" value="YkuD"/>
    <property type="match status" value="1"/>
</dbReference>
<keyword evidence="5 6" id="KW-0961">Cell wall biogenesis/degradation</keyword>
<accession>A0A2A4X683</accession>
<dbReference type="EMBL" id="NVUK01000008">
    <property type="protein sequence ID" value="PCI78172.1"/>
    <property type="molecule type" value="Genomic_DNA"/>
</dbReference>
<dbReference type="GO" id="GO:0016740">
    <property type="term" value="F:transferase activity"/>
    <property type="evidence" value="ECO:0007669"/>
    <property type="project" value="UniProtKB-KW"/>
</dbReference>
<dbReference type="PROSITE" id="PS52029">
    <property type="entry name" value="LD_TPASE"/>
    <property type="match status" value="1"/>
</dbReference>
<sequence length="339" mass="37796">MPRALIIATLCLFALVGSLGLIKKRKGSVTAIKAQEGTEMVAQVAQVAAKEADGEVESKDNPSALVLLNSDNQADKFSQHHVDKVGTLFARGAHKAPIVTTVKYVSKVPWIKGRPVWIADYATHYKTSRHFIARSLNQKIDYETQKVRRGDYFNVLSPDKDINFIMVLDISRAKMWFFYHDLDTGEKVCLKTMSVGLGRVDPMLDSGTLTPLGVFRLGDKVASYRPGAVGLFQGNEVELIQVFGTRWIPFEEEVSGLEISAKGYGLHGAPWKEIEDDSQVSYRECSDVLGKYESDGCVRLSQKDIEELYAIVITKPTYVEVVKDCRDATLFDFNTMTLD</sequence>
<keyword evidence="2" id="KW-0808">Transferase</keyword>
<dbReference type="Gene3D" id="2.40.440.10">
    <property type="entry name" value="L,D-transpeptidase catalytic domain-like"/>
    <property type="match status" value="1"/>
</dbReference>
<evidence type="ECO:0000256" key="3">
    <source>
        <dbReference type="ARBA" id="ARBA00022960"/>
    </source>
</evidence>
<evidence type="ECO:0000313" key="9">
    <source>
        <dbReference type="Proteomes" id="UP000218775"/>
    </source>
</evidence>
<name>A0A2A4X683_UNCAE</name>
<reference evidence="9" key="1">
    <citation type="submission" date="2017-08" db="EMBL/GenBank/DDBJ databases">
        <title>A dynamic microbial community with high functional redundancy inhabits the cold, oxic subseafloor aquifer.</title>
        <authorList>
            <person name="Tully B.J."/>
            <person name="Wheat C.G."/>
            <person name="Glazer B.T."/>
            <person name="Huber J.A."/>
        </authorList>
    </citation>
    <scope>NUCLEOTIDE SEQUENCE [LARGE SCALE GENOMIC DNA]</scope>
</reference>
<dbReference type="Proteomes" id="UP000218775">
    <property type="component" value="Unassembled WGS sequence"/>
</dbReference>
<dbReference type="UniPathway" id="UPA00219"/>
<dbReference type="InterPro" id="IPR005490">
    <property type="entry name" value="LD_TPept_cat_dom"/>
</dbReference>
<dbReference type="GO" id="GO:0071555">
    <property type="term" value="P:cell wall organization"/>
    <property type="evidence" value="ECO:0007669"/>
    <property type="project" value="UniProtKB-UniRule"/>
</dbReference>
<evidence type="ECO:0000256" key="1">
    <source>
        <dbReference type="ARBA" id="ARBA00004752"/>
    </source>
</evidence>